<evidence type="ECO:0000313" key="2">
    <source>
        <dbReference type="Proteomes" id="UP000428333"/>
    </source>
</evidence>
<keyword evidence="2" id="KW-1185">Reference proteome</keyword>
<dbReference type="PANTHER" id="PTHR31579:SF49">
    <property type="entry name" value="DUF506 FAMILY PROTEIN"/>
    <property type="match status" value="1"/>
</dbReference>
<evidence type="ECO:0000313" key="1">
    <source>
        <dbReference type="EMBL" id="KAE9453774.1"/>
    </source>
</evidence>
<dbReference type="AlphaFoldDB" id="A0A6A4LB87"/>
<comment type="caution">
    <text evidence="1">The sequence shown here is derived from an EMBL/GenBank/DDBJ whole genome shotgun (WGS) entry which is preliminary data.</text>
</comment>
<organism evidence="1 2">
    <name type="scientific">Rhododendron williamsianum</name>
    <dbReference type="NCBI Taxonomy" id="262921"/>
    <lineage>
        <taxon>Eukaryota</taxon>
        <taxon>Viridiplantae</taxon>
        <taxon>Streptophyta</taxon>
        <taxon>Embryophyta</taxon>
        <taxon>Tracheophyta</taxon>
        <taxon>Spermatophyta</taxon>
        <taxon>Magnoliopsida</taxon>
        <taxon>eudicotyledons</taxon>
        <taxon>Gunneridae</taxon>
        <taxon>Pentapetalae</taxon>
        <taxon>asterids</taxon>
        <taxon>Ericales</taxon>
        <taxon>Ericaceae</taxon>
        <taxon>Ericoideae</taxon>
        <taxon>Rhodoreae</taxon>
        <taxon>Rhododendron</taxon>
    </lineage>
</organism>
<dbReference type="EMBL" id="QEFC01002160">
    <property type="protein sequence ID" value="KAE9453774.1"/>
    <property type="molecule type" value="Genomic_DNA"/>
</dbReference>
<reference evidence="1 2" key="1">
    <citation type="journal article" date="2019" name="Genome Biol. Evol.">
        <title>The Rhododendron genome and chromosomal organization provide insight into shared whole-genome duplications across the heath family (Ericaceae).</title>
        <authorList>
            <person name="Soza V.L."/>
            <person name="Lindsley D."/>
            <person name="Waalkes A."/>
            <person name="Ramage E."/>
            <person name="Patwardhan R.P."/>
            <person name="Burton J.N."/>
            <person name="Adey A."/>
            <person name="Kumar A."/>
            <person name="Qiu R."/>
            <person name="Shendure J."/>
            <person name="Hall B."/>
        </authorList>
    </citation>
    <scope>NUCLEOTIDE SEQUENCE [LARGE SCALE GENOMIC DNA]</scope>
    <source>
        <strain evidence="1">RSF 1966-606</strain>
    </source>
</reference>
<sequence>MMPKACEEYDNLVHQLPEIYVGKAEHLHLNSIVRVVCDAAKKSTEEKRIHMGPWRKRSFMQKKWSVSSRLLDESLSSRSSIELALASPIRQVDMPQVSSYLGVF</sequence>
<dbReference type="InterPro" id="IPR006502">
    <property type="entry name" value="PDDEXK-like"/>
</dbReference>
<feature type="non-terminal residue" evidence="1">
    <location>
        <position position="1"/>
    </location>
</feature>
<gene>
    <name evidence="1" type="ORF">C3L33_14300</name>
</gene>
<dbReference type="Proteomes" id="UP000428333">
    <property type="component" value="Linkage Group LG08"/>
</dbReference>
<dbReference type="OrthoDB" id="747933at2759"/>
<accession>A0A6A4LB87</accession>
<proteinExistence type="predicted"/>
<dbReference type="PANTHER" id="PTHR31579">
    <property type="entry name" value="OS03G0796600 PROTEIN"/>
    <property type="match status" value="1"/>
</dbReference>
<dbReference type="Pfam" id="PF04720">
    <property type="entry name" value="PDDEXK_6"/>
    <property type="match status" value="1"/>
</dbReference>
<name>A0A6A4LB87_9ERIC</name>
<protein>
    <submittedName>
        <fullName evidence="1">Uncharacterized protein</fullName>
    </submittedName>
</protein>